<evidence type="ECO:0000313" key="2">
    <source>
        <dbReference type="EMBL" id="JAT11242.1"/>
    </source>
</evidence>
<dbReference type="EMBL" id="GEBQ01028735">
    <property type="protein sequence ID" value="JAT11242.1"/>
    <property type="molecule type" value="Transcribed_RNA"/>
</dbReference>
<protein>
    <recommendedName>
        <fullName evidence="3">Ig-like domain-containing protein</fullName>
    </recommendedName>
</protein>
<dbReference type="PANTHER" id="PTHR21261">
    <property type="entry name" value="BEAT PROTEIN"/>
    <property type="match status" value="1"/>
</dbReference>
<organism evidence="2">
    <name type="scientific">Graphocephala atropunctata</name>
    <dbReference type="NCBI Taxonomy" id="36148"/>
    <lineage>
        <taxon>Eukaryota</taxon>
        <taxon>Metazoa</taxon>
        <taxon>Ecdysozoa</taxon>
        <taxon>Arthropoda</taxon>
        <taxon>Hexapoda</taxon>
        <taxon>Insecta</taxon>
        <taxon>Pterygota</taxon>
        <taxon>Neoptera</taxon>
        <taxon>Paraneoptera</taxon>
        <taxon>Hemiptera</taxon>
        <taxon>Auchenorrhyncha</taxon>
        <taxon>Membracoidea</taxon>
        <taxon>Cicadellidae</taxon>
        <taxon>Cicadellinae</taxon>
        <taxon>Cicadellini</taxon>
        <taxon>Graphocephala</taxon>
    </lineage>
</organism>
<accession>A0A1B6KIF7</accession>
<sequence>MSATLLLHVFTLLSLFISSAIEGVQITGLFVPPEIQNGSDHAVLDCEYSLRPEELQPSSGLVVKWFYNNSPAPVYQWIPGNKPQDLGVLKGRLSLEYRASQHNGTAHRALYILQPTTDLSGEYKCAVSTFHEEDFMIKRMLVYAPERRIEVFQTKTELQGVNVSCRALGVFPEPKMVLYKGNDIKRMTLMTAANLESVLKDGSYDVTITGFLHDEELNSPVIIDCELTIPETSYIRRKLMHYYPGRALAWIAEDSGGASLPVADLTSGLLSLLSWILPVCWHILT</sequence>
<reference evidence="2" key="1">
    <citation type="submission" date="2015-11" db="EMBL/GenBank/DDBJ databases">
        <title>De novo transcriptome assembly of four potential Pierce s Disease insect vectors from Arizona vineyards.</title>
        <authorList>
            <person name="Tassone E.E."/>
        </authorList>
    </citation>
    <scope>NUCLEOTIDE SEQUENCE</scope>
</reference>
<dbReference type="Gene3D" id="2.60.40.10">
    <property type="entry name" value="Immunoglobulins"/>
    <property type="match status" value="1"/>
</dbReference>
<name>A0A1B6KIF7_9HEMI</name>
<dbReference type="InterPro" id="IPR013783">
    <property type="entry name" value="Ig-like_fold"/>
</dbReference>
<keyword evidence="1" id="KW-0732">Signal</keyword>
<gene>
    <name evidence="2" type="ORF">g.12676</name>
</gene>
<feature type="chain" id="PRO_5008586728" description="Ig-like domain-containing protein" evidence="1">
    <location>
        <begin position="24"/>
        <end position="285"/>
    </location>
</feature>
<dbReference type="AlphaFoldDB" id="A0A1B6KIF7"/>
<feature type="signal peptide" evidence="1">
    <location>
        <begin position="1"/>
        <end position="23"/>
    </location>
</feature>
<evidence type="ECO:0000256" key="1">
    <source>
        <dbReference type="SAM" id="SignalP"/>
    </source>
</evidence>
<evidence type="ECO:0008006" key="3">
    <source>
        <dbReference type="Google" id="ProtNLM"/>
    </source>
</evidence>
<proteinExistence type="predicted"/>
<dbReference type="InterPro" id="IPR036179">
    <property type="entry name" value="Ig-like_dom_sf"/>
</dbReference>
<dbReference type="PANTHER" id="PTHR21261:SF2">
    <property type="entry name" value="GH04238P-RELATED"/>
    <property type="match status" value="1"/>
</dbReference>
<dbReference type="SUPFAM" id="SSF48726">
    <property type="entry name" value="Immunoglobulin"/>
    <property type="match status" value="1"/>
</dbReference>